<evidence type="ECO:0000256" key="1">
    <source>
        <dbReference type="SAM" id="SignalP"/>
    </source>
</evidence>
<dbReference type="EMBL" id="ACMP01000042">
    <property type="protein sequence ID" value="EEL71991.1"/>
    <property type="molecule type" value="Genomic_DNA"/>
</dbReference>
<sequence length="102" mass="11478">MKMIRKVVIGSTLALASAALLPVVRNTLRPLVESGARGVKSTFETIKEEVEDIIVEAKMDRMQKQFEKELSYVEDDTTDEQEIIEAAAEQAQDEEEEIKHDA</sequence>
<name>C2XQP9_BACMY</name>
<organism evidence="2">
    <name type="scientific">Bacillus mycoides</name>
    <dbReference type="NCBI Taxonomy" id="1405"/>
    <lineage>
        <taxon>Bacteria</taxon>
        <taxon>Bacillati</taxon>
        <taxon>Bacillota</taxon>
        <taxon>Bacilli</taxon>
        <taxon>Bacillales</taxon>
        <taxon>Bacillaceae</taxon>
        <taxon>Bacillus</taxon>
        <taxon>Bacillus cereus group</taxon>
    </lineage>
</organism>
<evidence type="ECO:0008006" key="3">
    <source>
        <dbReference type="Google" id="ProtNLM"/>
    </source>
</evidence>
<keyword evidence="1" id="KW-0732">Signal</keyword>
<comment type="caution">
    <text evidence="2">The sequence shown here is derived from an EMBL/GenBank/DDBJ whole genome shotgun (WGS) entry which is preliminary data.</text>
</comment>
<evidence type="ECO:0000313" key="2">
    <source>
        <dbReference type="EMBL" id="EEL71991.1"/>
    </source>
</evidence>
<dbReference type="Proteomes" id="UP000001753">
    <property type="component" value="Chromosome"/>
</dbReference>
<feature type="signal peptide" evidence="1">
    <location>
        <begin position="1"/>
        <end position="18"/>
    </location>
</feature>
<reference evidence="2" key="1">
    <citation type="journal article" date="2012" name="Genome Res.">
        <title>Genomic characterization of the Bacillus cereus sensu lato species: Backdrop to the evolution of Bacillus anthracis.</title>
        <authorList>
            <person name="Zwick M.E."/>
            <person name="Joseph S.J."/>
            <person name="Didelot X."/>
            <person name="Chen P.E."/>
            <person name="Bishop-Lilly K.A."/>
            <person name="Stewart A.C."/>
            <person name="Willner K."/>
            <person name="Nolan N."/>
            <person name="Lentz S."/>
            <person name="Thomason M.K."/>
            <person name="Sozhamannan S."/>
            <person name="Mateczun A.J."/>
            <person name="Du L."/>
            <person name="Read T.D."/>
        </authorList>
    </citation>
    <scope>NUCLEOTIDE SEQUENCE [LARGE SCALE GENOMIC DNA]</scope>
    <source>
        <strain evidence="2">AH603</strain>
    </source>
</reference>
<accession>C2XQP9</accession>
<dbReference type="AlphaFoldDB" id="C2XQP9"/>
<proteinExistence type="predicted"/>
<protein>
    <recommendedName>
        <fullName evidence="3">DUF5132 domain-containing protein</fullName>
    </recommendedName>
</protein>
<gene>
    <name evidence="2" type="ORF">bcere0026_10070</name>
</gene>
<dbReference type="HOGENOM" id="CLU_182013_0_0_9"/>
<feature type="chain" id="PRO_5038651023" description="DUF5132 domain-containing protein" evidence="1">
    <location>
        <begin position="19"/>
        <end position="102"/>
    </location>
</feature>